<keyword evidence="7" id="KW-0411">Iron-sulfur</keyword>
<dbReference type="Proteomes" id="UP000462435">
    <property type="component" value="Unassembled WGS sequence"/>
</dbReference>
<name>A0A7V8JT84_9BURK</name>
<evidence type="ECO:0000256" key="5">
    <source>
        <dbReference type="ARBA" id="ARBA00022982"/>
    </source>
</evidence>
<dbReference type="InterPro" id="IPR012675">
    <property type="entry name" value="Beta-grasp_dom_sf"/>
</dbReference>
<dbReference type="InterPro" id="IPR001041">
    <property type="entry name" value="2Fe-2S_ferredoxin-type"/>
</dbReference>
<organism evidence="10 11">
    <name type="scientific">Herbaspirillum frisingense</name>
    <dbReference type="NCBI Taxonomy" id="92645"/>
    <lineage>
        <taxon>Bacteria</taxon>
        <taxon>Pseudomonadati</taxon>
        <taxon>Pseudomonadota</taxon>
        <taxon>Betaproteobacteria</taxon>
        <taxon>Burkholderiales</taxon>
        <taxon>Oxalobacteraceae</taxon>
        <taxon>Herbaspirillum</taxon>
    </lineage>
</organism>
<evidence type="ECO:0000256" key="4">
    <source>
        <dbReference type="ARBA" id="ARBA00022723"/>
    </source>
</evidence>
<dbReference type="Gene3D" id="3.10.20.30">
    <property type="match status" value="1"/>
</dbReference>
<evidence type="ECO:0000256" key="3">
    <source>
        <dbReference type="ARBA" id="ARBA00022714"/>
    </source>
</evidence>
<evidence type="ECO:0000256" key="7">
    <source>
        <dbReference type="ARBA" id="ARBA00023014"/>
    </source>
</evidence>
<evidence type="ECO:0000256" key="6">
    <source>
        <dbReference type="ARBA" id="ARBA00023004"/>
    </source>
</evidence>
<dbReference type="PANTHER" id="PTHR43112">
    <property type="entry name" value="FERREDOXIN"/>
    <property type="match status" value="1"/>
</dbReference>
<evidence type="ECO:0000313" key="11">
    <source>
        <dbReference type="Proteomes" id="UP000462435"/>
    </source>
</evidence>
<evidence type="ECO:0000259" key="9">
    <source>
        <dbReference type="PROSITE" id="PS51085"/>
    </source>
</evidence>
<dbReference type="SUPFAM" id="SSF54292">
    <property type="entry name" value="2Fe-2S ferredoxin-like"/>
    <property type="match status" value="1"/>
</dbReference>
<dbReference type="EMBL" id="WNDX01000123">
    <property type="protein sequence ID" value="KAF1041397.1"/>
    <property type="molecule type" value="Genomic_DNA"/>
</dbReference>
<protein>
    <submittedName>
        <fullName evidence="10">Ferredoxin</fullName>
    </submittedName>
</protein>
<dbReference type="PANTHER" id="PTHR43112:SF3">
    <property type="entry name" value="FERREDOXIN-2, CHLOROPLASTIC"/>
    <property type="match status" value="1"/>
</dbReference>
<keyword evidence="3" id="KW-0001">2Fe-2S</keyword>
<dbReference type="AlphaFoldDB" id="A0A7V8JT84"/>
<dbReference type="CDD" id="cd00207">
    <property type="entry name" value="fer2"/>
    <property type="match status" value="1"/>
</dbReference>
<comment type="cofactor">
    <cofactor evidence="8">
        <name>[2Fe-2S] cluster</name>
        <dbReference type="ChEBI" id="CHEBI:190135"/>
    </cofactor>
</comment>
<accession>A0A7V8JT84</accession>
<dbReference type="Pfam" id="PF00111">
    <property type="entry name" value="Fer2"/>
    <property type="match status" value="1"/>
</dbReference>
<feature type="domain" description="2Fe-2S ferredoxin-type" evidence="9">
    <location>
        <begin position="1"/>
        <end position="73"/>
    </location>
</feature>
<keyword evidence="4" id="KW-0479">Metal-binding</keyword>
<dbReference type="PROSITE" id="PS51085">
    <property type="entry name" value="2FE2S_FER_2"/>
    <property type="match status" value="1"/>
</dbReference>
<reference evidence="11" key="1">
    <citation type="journal article" date="2020" name="MBio">
        <title>Horizontal gene transfer to a defensive symbiont with a reduced genome amongst a multipartite beetle microbiome.</title>
        <authorList>
            <person name="Waterworth S.C."/>
            <person name="Florez L.V."/>
            <person name="Rees E.R."/>
            <person name="Hertweck C."/>
            <person name="Kaltenpoth M."/>
            <person name="Kwan J.C."/>
        </authorList>
    </citation>
    <scope>NUCLEOTIDE SEQUENCE [LARGE SCALE GENOMIC DNA]</scope>
</reference>
<evidence type="ECO:0000313" key="10">
    <source>
        <dbReference type="EMBL" id="KAF1041397.1"/>
    </source>
</evidence>
<evidence type="ECO:0000256" key="8">
    <source>
        <dbReference type="ARBA" id="ARBA00034078"/>
    </source>
</evidence>
<dbReference type="GO" id="GO:0051537">
    <property type="term" value="F:2 iron, 2 sulfur cluster binding"/>
    <property type="evidence" value="ECO:0007669"/>
    <property type="project" value="UniProtKB-KW"/>
</dbReference>
<evidence type="ECO:0000256" key="1">
    <source>
        <dbReference type="ARBA" id="ARBA00007874"/>
    </source>
</evidence>
<dbReference type="InterPro" id="IPR036010">
    <property type="entry name" value="2Fe-2S_ferredoxin-like_sf"/>
</dbReference>
<proteinExistence type="inferred from homology"/>
<comment type="caution">
    <text evidence="10">The sequence shown here is derived from an EMBL/GenBank/DDBJ whole genome shotgun (WGS) entry which is preliminary data.</text>
</comment>
<evidence type="ECO:0000256" key="2">
    <source>
        <dbReference type="ARBA" id="ARBA00022448"/>
    </source>
</evidence>
<keyword evidence="2" id="KW-0813">Transport</keyword>
<keyword evidence="6" id="KW-0408">Iron</keyword>
<keyword evidence="5" id="KW-0249">Electron transport</keyword>
<comment type="similarity">
    <text evidence="1">Belongs to the 2Fe2S plant-type ferredoxin family.</text>
</comment>
<dbReference type="GO" id="GO:0046872">
    <property type="term" value="F:metal ion binding"/>
    <property type="evidence" value="ECO:0007669"/>
    <property type="project" value="UniProtKB-KW"/>
</dbReference>
<gene>
    <name evidence="10" type="primary">petF</name>
    <name evidence="10" type="ORF">GAK35_03326</name>
</gene>
<sequence length="79" mass="8764">MIRYEACLRAGIELPTSCRNGTCRACLCRLLSGSVAYRIDWPGVSAEERAEGWTLPCVAVCRSDVVVEQRRAARLSYTP</sequence>